<feature type="domain" description="X-Tfes XVIPCD" evidence="2">
    <location>
        <begin position="345"/>
        <end position="446"/>
    </location>
</feature>
<feature type="compositionally biased region" description="Basic and acidic residues" evidence="1">
    <location>
        <begin position="338"/>
        <end position="352"/>
    </location>
</feature>
<feature type="region of interest" description="Disordered" evidence="1">
    <location>
        <begin position="326"/>
        <end position="354"/>
    </location>
</feature>
<sequence>MPEIDIDVSANEVVALLQQQQARQAAARLEALRSDQTPVVQESLDRYVSVRGAAELAALRQPGGVRAVDSEVVQPMLRRLNEAARPPRMPSVEETRDLPQAQQFDVYASIVATRGEPAATDALANHERVILGLRQEDRTTVRRGQGDYNDRIVVLWNDQQGGRHAREFNTVTTDPTAQYDGHAKTNPRSQGFEDVLTRAKTEGADVNGDRVADMGRLAEGTTEMMPAQHPYRKATEWAMRPSAEAIAAGANRVERDSNGDGWFDARDTHGVQDLNDTFKIHRGSRLNTDSAGCQTIGGNEYDTFVQTVRGNPYQNRWQYVLSSVSPGHVQDMGGRQPVEGHDDPRQPGHPDHGLQQQISTRLQAMGGQYAHRSDDYSLQMLYEAKAAGMTRVDQLVASNAVGGRAAGETLFMLQGRPGDPAALRVGVNAAAVTDTPVETSLQQLQQQSREHPARPPAPVQQAPQPDAPAIGGR</sequence>
<evidence type="ECO:0000256" key="1">
    <source>
        <dbReference type="SAM" id="MobiDB-lite"/>
    </source>
</evidence>
<feature type="region of interest" description="Disordered" evidence="1">
    <location>
        <begin position="438"/>
        <end position="473"/>
    </location>
</feature>
<protein>
    <recommendedName>
        <fullName evidence="2">X-Tfes XVIPCD domain-containing protein</fullName>
    </recommendedName>
</protein>
<reference evidence="3 4" key="1">
    <citation type="submission" date="2019-02" db="EMBL/GenBank/DDBJ databases">
        <title>WGS of Pseudoxanthomonas species novum from clinical isolates.</title>
        <authorList>
            <person name="Bernier A.-M."/>
            <person name="Bernard K."/>
            <person name="Vachon A."/>
        </authorList>
    </citation>
    <scope>NUCLEOTIDE SEQUENCE [LARGE SCALE GENOMIC DNA]</scope>
    <source>
        <strain evidence="3 4">NML171200</strain>
    </source>
</reference>
<evidence type="ECO:0000259" key="2">
    <source>
        <dbReference type="Pfam" id="PF20410"/>
    </source>
</evidence>
<dbReference type="RefSeq" id="WP_130552519.1">
    <property type="nucleotide sequence ID" value="NZ_SHMC01000007.1"/>
</dbReference>
<dbReference type="OrthoDB" id="9151591at2"/>
<dbReference type="Proteomes" id="UP000292627">
    <property type="component" value="Unassembled WGS sequence"/>
</dbReference>
<proteinExistence type="predicted"/>
<organism evidence="3 4">
    <name type="scientific">Pseudoxanthomonas winnipegensis</name>
    <dbReference type="NCBI Taxonomy" id="2480810"/>
    <lineage>
        <taxon>Bacteria</taxon>
        <taxon>Pseudomonadati</taxon>
        <taxon>Pseudomonadota</taxon>
        <taxon>Gammaproteobacteria</taxon>
        <taxon>Lysobacterales</taxon>
        <taxon>Lysobacteraceae</taxon>
        <taxon>Pseudoxanthomonas</taxon>
    </lineage>
</organism>
<name>A0A4Q8L6A6_9GAMM</name>
<feature type="compositionally biased region" description="Low complexity" evidence="1">
    <location>
        <begin position="459"/>
        <end position="473"/>
    </location>
</feature>
<accession>A0A4Q8L6A6</accession>
<dbReference type="EMBL" id="SHMC01000007">
    <property type="protein sequence ID" value="TAA21916.1"/>
    <property type="molecule type" value="Genomic_DNA"/>
</dbReference>
<dbReference type="AlphaFoldDB" id="A0A4Q8L6A6"/>
<dbReference type="Pfam" id="PF20410">
    <property type="entry name" value="X-Tfes_XVIPCD"/>
    <property type="match status" value="1"/>
</dbReference>
<evidence type="ECO:0000313" key="3">
    <source>
        <dbReference type="EMBL" id="TAA21916.1"/>
    </source>
</evidence>
<feature type="compositionally biased region" description="Polar residues" evidence="1">
    <location>
        <begin position="438"/>
        <end position="447"/>
    </location>
</feature>
<evidence type="ECO:0000313" key="4">
    <source>
        <dbReference type="Proteomes" id="UP000292627"/>
    </source>
</evidence>
<dbReference type="InterPro" id="IPR046519">
    <property type="entry name" value="X-Tfes_XVIPCD"/>
</dbReference>
<comment type="caution">
    <text evidence="3">The sequence shown here is derived from an EMBL/GenBank/DDBJ whole genome shotgun (WGS) entry which is preliminary data.</text>
</comment>
<gene>
    <name evidence="3" type="ORF">EA660_16305</name>
</gene>